<dbReference type="EMBL" id="CP014806">
    <property type="protein sequence ID" value="AMW99354.1"/>
    <property type="molecule type" value="Genomic_DNA"/>
</dbReference>
<dbReference type="PROSITE" id="PS51257">
    <property type="entry name" value="PROKAR_LIPOPROTEIN"/>
    <property type="match status" value="1"/>
</dbReference>
<dbReference type="RefSeq" id="WP_066788108.1">
    <property type="nucleotide sequence ID" value="NZ_CP014806.1"/>
</dbReference>
<dbReference type="OrthoDB" id="252349at2"/>
<dbReference type="InterPro" id="IPR036514">
    <property type="entry name" value="SGNH_hydro_sf"/>
</dbReference>
<gene>
    <name evidence="2" type="ORF">ATY39_07675</name>
</gene>
<evidence type="ECO:0000313" key="2">
    <source>
        <dbReference type="EMBL" id="AMW99354.1"/>
    </source>
</evidence>
<dbReference type="SUPFAM" id="SSF52266">
    <property type="entry name" value="SGNH hydrolase"/>
    <property type="match status" value="1"/>
</dbReference>
<evidence type="ECO:0000313" key="3">
    <source>
        <dbReference type="Proteomes" id="UP000076021"/>
    </source>
</evidence>
<reference evidence="3" key="2">
    <citation type="submission" date="2016-03" db="EMBL/GenBank/DDBJ databases">
        <authorList>
            <person name="Ploux O."/>
        </authorList>
    </citation>
    <scope>NUCLEOTIDE SEQUENCE [LARGE SCALE GENOMIC DNA]</scope>
    <source>
        <strain evidence="3">PP9</strain>
    </source>
</reference>
<evidence type="ECO:0000259" key="1">
    <source>
        <dbReference type="Pfam" id="PF13472"/>
    </source>
</evidence>
<dbReference type="InterPro" id="IPR013830">
    <property type="entry name" value="SGNH_hydro"/>
</dbReference>
<dbReference type="Pfam" id="PF13472">
    <property type="entry name" value="Lipase_GDSL_2"/>
    <property type="match status" value="1"/>
</dbReference>
<dbReference type="InterPro" id="IPR051532">
    <property type="entry name" value="Ester_Hydrolysis_Enzymes"/>
</dbReference>
<name>A0A143HCA2_9BACL</name>
<dbReference type="Proteomes" id="UP000076021">
    <property type="component" value="Chromosome"/>
</dbReference>
<accession>A0A143HCA2</accession>
<dbReference type="STRING" id="241244.ATY39_07675"/>
<reference evidence="2 3" key="1">
    <citation type="journal article" date="2016" name="Genome Announc.">
        <title>Whole-Genome Sequence of Rummeliibacillus stabekisii Strain PP9 Isolated from Antarctic Soil.</title>
        <authorList>
            <person name="da Mota F.F."/>
            <person name="Vollu R.E."/>
            <person name="Jurelevicius D."/>
            <person name="Seldin L."/>
        </authorList>
    </citation>
    <scope>NUCLEOTIDE SEQUENCE [LARGE SCALE GENOMIC DNA]</scope>
    <source>
        <strain evidence="2 3">PP9</strain>
    </source>
</reference>
<proteinExistence type="predicted"/>
<keyword evidence="3" id="KW-1185">Reference proteome</keyword>
<organism evidence="2 3">
    <name type="scientific">Rummeliibacillus stabekisii</name>
    <dbReference type="NCBI Taxonomy" id="241244"/>
    <lineage>
        <taxon>Bacteria</taxon>
        <taxon>Bacillati</taxon>
        <taxon>Bacillota</taxon>
        <taxon>Bacilli</taxon>
        <taxon>Bacillales</taxon>
        <taxon>Caryophanaceae</taxon>
        <taxon>Rummeliibacillus</taxon>
    </lineage>
</organism>
<dbReference type="PANTHER" id="PTHR30383">
    <property type="entry name" value="THIOESTERASE 1/PROTEASE 1/LYSOPHOSPHOLIPASE L1"/>
    <property type="match status" value="1"/>
</dbReference>
<dbReference type="AlphaFoldDB" id="A0A143HCA2"/>
<protein>
    <recommendedName>
        <fullName evidence="1">SGNH hydrolase-type esterase domain-containing protein</fullName>
    </recommendedName>
</protein>
<dbReference type="GO" id="GO:0004622">
    <property type="term" value="F:phosphatidylcholine lysophospholipase activity"/>
    <property type="evidence" value="ECO:0007669"/>
    <property type="project" value="TreeGrafter"/>
</dbReference>
<dbReference type="Gene3D" id="3.40.50.1110">
    <property type="entry name" value="SGNH hydrolase"/>
    <property type="match status" value="1"/>
</dbReference>
<sequence>MKKWIVYLLSVVMLAGCETQDAVHNIKEETKKILVTQMFKPKDVQYVALGDSLTQGVGDEAENEGYVGRLKTDMETWQGVRSVTIHNEAKKGRRSDQLIYQLQSGKLDDTLRKANIITLTIGGNDLMKIVREHITELKKKDFDKGRPKFQQRYETIMQMIRERNPIAPIILIGVYNPLTIFTKEESEMNTIMDEWNSDIRGFADDDPYAVFVNVEDLFDTNANLVYHTDFFHPNARGYDQMTARIIETLEEENLKKLSQGQFDFQEDSIDE</sequence>
<feature type="domain" description="SGNH hydrolase-type esterase" evidence="1">
    <location>
        <begin position="48"/>
        <end position="239"/>
    </location>
</feature>
<dbReference type="KEGG" id="rst:ATY39_07675"/>
<dbReference type="PANTHER" id="PTHR30383:SF27">
    <property type="entry name" value="SPORE GERMINATION LIPASE LIPC"/>
    <property type="match status" value="1"/>
</dbReference>